<dbReference type="PANTHER" id="PTHR42885:SF1">
    <property type="entry name" value="THREONINE-PHOSPHATE DECARBOXYLASE"/>
    <property type="match status" value="1"/>
</dbReference>
<dbReference type="InterPro" id="IPR005860">
    <property type="entry name" value="CobD"/>
</dbReference>
<dbReference type="Gene3D" id="3.90.1150.10">
    <property type="entry name" value="Aspartate Aminotransferase, domain 1"/>
    <property type="match status" value="1"/>
</dbReference>
<dbReference type="InterPro" id="IPR015424">
    <property type="entry name" value="PyrdxlP-dep_Trfase"/>
</dbReference>
<dbReference type="Gene3D" id="3.40.640.10">
    <property type="entry name" value="Type I PLP-dependent aspartate aminotransferase-like (Major domain)"/>
    <property type="match status" value="1"/>
</dbReference>
<dbReference type="InterPro" id="IPR004839">
    <property type="entry name" value="Aminotransferase_I/II_large"/>
</dbReference>
<keyword evidence="12" id="KW-1185">Reference proteome</keyword>
<evidence type="ECO:0000256" key="3">
    <source>
        <dbReference type="ARBA" id="ARBA00004953"/>
    </source>
</evidence>
<dbReference type="PROSITE" id="PS00105">
    <property type="entry name" value="AA_TRANSFER_CLASS_1"/>
    <property type="match status" value="1"/>
</dbReference>
<dbReference type="CDD" id="cd00609">
    <property type="entry name" value="AAT_like"/>
    <property type="match status" value="1"/>
</dbReference>
<dbReference type="InterPro" id="IPR004838">
    <property type="entry name" value="NHTrfase_class1_PyrdxlP-BS"/>
</dbReference>
<reference evidence="11 12" key="1">
    <citation type="submission" date="2017-05" db="EMBL/GenBank/DDBJ databases">
        <authorList>
            <person name="Varghese N."/>
            <person name="Submissions S."/>
        </authorList>
    </citation>
    <scope>NUCLEOTIDE SEQUENCE [LARGE SCALE GENOMIC DNA]</scope>
    <source>
        <strain evidence="11 12">DSM 45474</strain>
    </source>
</reference>
<comment type="catalytic activity">
    <reaction evidence="9">
        <text>O-phospho-L-threonine + H(+) = (R)-1-aminopropan-2-yl phosphate + CO2</text>
        <dbReference type="Rhea" id="RHEA:11492"/>
        <dbReference type="ChEBI" id="CHEBI:15378"/>
        <dbReference type="ChEBI" id="CHEBI:16526"/>
        <dbReference type="ChEBI" id="CHEBI:58563"/>
        <dbReference type="ChEBI" id="CHEBI:58675"/>
        <dbReference type="EC" id="4.1.1.81"/>
    </reaction>
</comment>
<dbReference type="NCBIfam" id="TIGR01140">
    <property type="entry name" value="L_thr_O3P_dcar"/>
    <property type="match status" value="1"/>
</dbReference>
<evidence type="ECO:0000256" key="2">
    <source>
        <dbReference type="ARBA" id="ARBA00003444"/>
    </source>
</evidence>
<evidence type="ECO:0000256" key="4">
    <source>
        <dbReference type="ARBA" id="ARBA00012285"/>
    </source>
</evidence>
<evidence type="ECO:0000256" key="1">
    <source>
        <dbReference type="ARBA" id="ARBA00001933"/>
    </source>
</evidence>
<evidence type="ECO:0000256" key="9">
    <source>
        <dbReference type="ARBA" id="ARBA00048531"/>
    </source>
</evidence>
<evidence type="ECO:0000256" key="6">
    <source>
        <dbReference type="ARBA" id="ARBA00022898"/>
    </source>
</evidence>
<evidence type="ECO:0000256" key="8">
    <source>
        <dbReference type="ARBA" id="ARBA00029996"/>
    </source>
</evidence>
<accession>A0A521DQ65</accession>
<comment type="cofactor">
    <cofactor evidence="1">
        <name>pyridoxal 5'-phosphate</name>
        <dbReference type="ChEBI" id="CHEBI:597326"/>
    </cofactor>
</comment>
<dbReference type="Pfam" id="PF00155">
    <property type="entry name" value="Aminotran_1_2"/>
    <property type="match status" value="1"/>
</dbReference>
<dbReference type="UniPathway" id="UPA00148"/>
<dbReference type="GO" id="GO:0030170">
    <property type="term" value="F:pyridoxal phosphate binding"/>
    <property type="evidence" value="ECO:0007669"/>
    <property type="project" value="InterPro"/>
</dbReference>
<dbReference type="PANTHER" id="PTHR42885">
    <property type="entry name" value="HISTIDINOL-PHOSPHATE AMINOTRANSFERASE-RELATED"/>
    <property type="match status" value="1"/>
</dbReference>
<dbReference type="Proteomes" id="UP000315636">
    <property type="component" value="Unassembled WGS sequence"/>
</dbReference>
<dbReference type="GO" id="GO:0009236">
    <property type="term" value="P:cobalamin biosynthetic process"/>
    <property type="evidence" value="ECO:0007669"/>
    <property type="project" value="UniProtKB-UniPathway"/>
</dbReference>
<evidence type="ECO:0000256" key="5">
    <source>
        <dbReference type="ARBA" id="ARBA00022573"/>
    </source>
</evidence>
<protein>
    <recommendedName>
        <fullName evidence="4">threonine-phosphate decarboxylase</fullName>
        <ecNumber evidence="4">4.1.1.81</ecNumber>
    </recommendedName>
    <alternativeName>
        <fullName evidence="8">L-threonine-O-3-phosphate decarboxylase</fullName>
    </alternativeName>
</protein>
<comment type="function">
    <text evidence="2">Decarboxylates L-threonine-O-3-phosphate to yield (R)-1-amino-2-propanol O-2-phosphate, the precursor for the linkage between the nucleotide loop and the corrin ring in cobalamin.</text>
</comment>
<dbReference type="AlphaFoldDB" id="A0A521DQ65"/>
<keyword evidence="5" id="KW-0169">Cobalamin biosynthesis</keyword>
<gene>
    <name evidence="11" type="ORF">SAMN06264849_106187</name>
</gene>
<evidence type="ECO:0000313" key="12">
    <source>
        <dbReference type="Proteomes" id="UP000315636"/>
    </source>
</evidence>
<keyword evidence="7" id="KW-0456">Lyase</keyword>
<dbReference type="EC" id="4.1.1.81" evidence="4"/>
<feature type="domain" description="Aminotransferase class I/classII large" evidence="10">
    <location>
        <begin position="27"/>
        <end position="367"/>
    </location>
</feature>
<evidence type="ECO:0000256" key="7">
    <source>
        <dbReference type="ARBA" id="ARBA00023239"/>
    </source>
</evidence>
<dbReference type="InterPro" id="IPR015422">
    <property type="entry name" value="PyrdxlP-dep_Trfase_small"/>
</dbReference>
<proteinExistence type="predicted"/>
<keyword evidence="6" id="KW-0663">Pyridoxal phosphate</keyword>
<comment type="pathway">
    <text evidence="3">Cofactor biosynthesis; adenosylcobalamin biosynthesis.</text>
</comment>
<organism evidence="11 12">
    <name type="scientific">Melghirimyces algeriensis</name>
    <dbReference type="NCBI Taxonomy" id="910412"/>
    <lineage>
        <taxon>Bacteria</taxon>
        <taxon>Bacillati</taxon>
        <taxon>Bacillota</taxon>
        <taxon>Bacilli</taxon>
        <taxon>Bacillales</taxon>
        <taxon>Thermoactinomycetaceae</taxon>
        <taxon>Melghirimyces</taxon>
    </lineage>
</organism>
<evidence type="ECO:0000313" key="11">
    <source>
        <dbReference type="EMBL" id="SMO73768.1"/>
    </source>
</evidence>
<evidence type="ECO:0000259" key="10">
    <source>
        <dbReference type="Pfam" id="PF00155"/>
    </source>
</evidence>
<dbReference type="GO" id="GO:0048472">
    <property type="term" value="F:threonine-phosphate decarboxylase activity"/>
    <property type="evidence" value="ECO:0007669"/>
    <property type="project" value="UniProtKB-EC"/>
</dbReference>
<dbReference type="SUPFAM" id="SSF53383">
    <property type="entry name" value="PLP-dependent transferases"/>
    <property type="match status" value="1"/>
</dbReference>
<dbReference type="EMBL" id="FXTI01000006">
    <property type="protein sequence ID" value="SMO73768.1"/>
    <property type="molecule type" value="Genomic_DNA"/>
</dbReference>
<name>A0A521DQ65_9BACL</name>
<sequence length="378" mass="41949">MSGVERYGHGGDRWTAGEMFARSADTFIDFSANINPLGPPDAVMRVLREALEDKGAPVLTRYPDPRARNLKRALAKRYGLSEECLMIGNGGAELIDLVNAAVRPSRVGVMTPSFAEYEASARKRGQETVYLPTEEREGFQPEPEALFKWVRTVDLAYLGHPNNPTGLTIPYRQLLAVAEEAAIAGTVLVIDEAFLDFVPDGQAHSLLSRLMDFPTTVLLRSMTKFYALPGLRLGWGVASPDWIRRIEAHQVSWSINGLAQLAGEAALTDQFFEKATHRWLSVERDFLMDGLQKLSGVRPIPGEVNYFLLKLDSSVLEGSAGVSRRLQKALGERGILIRDCSTYPGLDDTYVRVAVRSRKENALLLQKLEEVLEKGEVF</sequence>
<dbReference type="InterPro" id="IPR015421">
    <property type="entry name" value="PyrdxlP-dep_Trfase_major"/>
</dbReference>